<dbReference type="SUPFAM" id="SSF52283">
    <property type="entry name" value="Formate/glycerate dehydrogenase catalytic domain-like"/>
    <property type="match status" value="1"/>
</dbReference>
<dbReference type="Gene3D" id="3.40.50.720">
    <property type="entry name" value="NAD(P)-binding Rossmann-like Domain"/>
    <property type="match status" value="2"/>
</dbReference>
<name>X1N6U1_9ZZZZ</name>
<proteinExistence type="inferred from homology"/>
<organism evidence="6">
    <name type="scientific">marine sediment metagenome</name>
    <dbReference type="NCBI Taxonomy" id="412755"/>
    <lineage>
        <taxon>unclassified sequences</taxon>
        <taxon>metagenomes</taxon>
        <taxon>ecological metagenomes</taxon>
    </lineage>
</organism>
<keyword evidence="2" id="KW-0560">Oxidoreductase</keyword>
<feature type="non-terminal residue" evidence="6">
    <location>
        <position position="133"/>
    </location>
</feature>
<evidence type="ECO:0000256" key="1">
    <source>
        <dbReference type="ARBA" id="ARBA00005854"/>
    </source>
</evidence>
<evidence type="ECO:0000259" key="4">
    <source>
        <dbReference type="Pfam" id="PF00389"/>
    </source>
</evidence>
<dbReference type="GO" id="GO:0016616">
    <property type="term" value="F:oxidoreductase activity, acting on the CH-OH group of donors, NAD or NADP as acceptor"/>
    <property type="evidence" value="ECO:0007669"/>
    <property type="project" value="InterPro"/>
</dbReference>
<evidence type="ECO:0000256" key="2">
    <source>
        <dbReference type="ARBA" id="ARBA00023002"/>
    </source>
</evidence>
<accession>X1N6U1</accession>
<reference evidence="6" key="1">
    <citation type="journal article" date="2014" name="Front. Microbiol.">
        <title>High frequency of phylogenetically diverse reductive dehalogenase-homologous genes in deep subseafloor sedimentary metagenomes.</title>
        <authorList>
            <person name="Kawai M."/>
            <person name="Futagami T."/>
            <person name="Toyoda A."/>
            <person name="Takaki Y."/>
            <person name="Nishi S."/>
            <person name="Hori S."/>
            <person name="Arai W."/>
            <person name="Tsubouchi T."/>
            <person name="Morono Y."/>
            <person name="Uchiyama I."/>
            <person name="Ito T."/>
            <person name="Fujiyama A."/>
            <person name="Inagaki F."/>
            <person name="Takami H."/>
        </authorList>
    </citation>
    <scope>NUCLEOTIDE SEQUENCE</scope>
    <source>
        <strain evidence="6">Expedition CK06-06</strain>
    </source>
</reference>
<feature type="domain" description="D-isomer specific 2-hydroxyacid dehydrogenase catalytic" evidence="4">
    <location>
        <begin position="1"/>
        <end position="93"/>
    </location>
</feature>
<feature type="domain" description="D-isomer specific 2-hydroxyacid dehydrogenase NAD-binding" evidence="5">
    <location>
        <begin position="94"/>
        <end position="133"/>
    </location>
</feature>
<dbReference type="GO" id="GO:0051287">
    <property type="term" value="F:NAD binding"/>
    <property type="evidence" value="ECO:0007669"/>
    <property type="project" value="InterPro"/>
</dbReference>
<dbReference type="EMBL" id="BARV01013434">
    <property type="protein sequence ID" value="GAI22545.1"/>
    <property type="molecule type" value="Genomic_DNA"/>
</dbReference>
<dbReference type="PANTHER" id="PTHR42789:SF1">
    <property type="entry name" value="D-ISOMER SPECIFIC 2-HYDROXYACID DEHYDROGENASE FAMILY PROTEIN (AFU_ORTHOLOGUE AFUA_6G10090)"/>
    <property type="match status" value="1"/>
</dbReference>
<dbReference type="Pfam" id="PF02826">
    <property type="entry name" value="2-Hacid_dh_C"/>
    <property type="match status" value="1"/>
</dbReference>
<dbReference type="InterPro" id="IPR006139">
    <property type="entry name" value="D-isomer_2_OHA_DH_cat_dom"/>
</dbReference>
<gene>
    <name evidence="6" type="ORF">S06H3_24258</name>
</gene>
<dbReference type="InterPro" id="IPR006140">
    <property type="entry name" value="D-isomer_DH_NAD-bd"/>
</dbReference>
<sequence>MELLKKKGYQITWNELGRPLKEDEVIERIKGVDAYIAGLDEITAKAIRAADKLKIISKYGAGVDNIDIEPATRRKIVVTNTPGTNTEAVADLTFGLMLTIARKIPQADTSTKKGEWKKFFGSAVYGRTLGIVG</sequence>
<evidence type="ECO:0000259" key="5">
    <source>
        <dbReference type="Pfam" id="PF02826"/>
    </source>
</evidence>
<evidence type="ECO:0000256" key="3">
    <source>
        <dbReference type="ARBA" id="ARBA00023027"/>
    </source>
</evidence>
<dbReference type="Pfam" id="PF00389">
    <property type="entry name" value="2-Hacid_dh"/>
    <property type="match status" value="1"/>
</dbReference>
<dbReference type="PANTHER" id="PTHR42789">
    <property type="entry name" value="D-ISOMER SPECIFIC 2-HYDROXYACID DEHYDROGENASE FAMILY PROTEIN (AFU_ORTHOLOGUE AFUA_6G10090)"/>
    <property type="match status" value="1"/>
</dbReference>
<comment type="caution">
    <text evidence="6">The sequence shown here is derived from an EMBL/GenBank/DDBJ whole genome shotgun (WGS) entry which is preliminary data.</text>
</comment>
<evidence type="ECO:0000313" key="6">
    <source>
        <dbReference type="EMBL" id="GAI22545.1"/>
    </source>
</evidence>
<dbReference type="InterPro" id="IPR050857">
    <property type="entry name" value="D-2-hydroxyacid_DH"/>
</dbReference>
<protein>
    <submittedName>
        <fullName evidence="6">Uncharacterized protein</fullName>
    </submittedName>
</protein>
<comment type="similarity">
    <text evidence="1">Belongs to the D-isomer specific 2-hydroxyacid dehydrogenase family.</text>
</comment>
<dbReference type="AlphaFoldDB" id="X1N6U1"/>
<keyword evidence="3" id="KW-0520">NAD</keyword>